<reference evidence="7 8" key="1">
    <citation type="submission" date="2017-07" db="EMBL/GenBank/DDBJ databases">
        <authorList>
            <person name="Sun Z.S."/>
            <person name="Albrecht U."/>
            <person name="Echele G."/>
            <person name="Lee C.C."/>
        </authorList>
    </citation>
    <scope>NUCLEOTIDE SEQUENCE [LARGE SCALE GENOMIC DNA]</scope>
    <source>
        <strain evidence="7 8">CGMCC 1.12710</strain>
    </source>
</reference>
<dbReference type="Proteomes" id="UP000198346">
    <property type="component" value="Unassembled WGS sequence"/>
</dbReference>
<dbReference type="NCBIfam" id="NF006992">
    <property type="entry name" value="PRK09457.1"/>
    <property type="match status" value="1"/>
</dbReference>
<comment type="pathway">
    <text evidence="4">Amino-acid degradation; L-arginine degradation via AST pathway; L-glutamate and succinate from L-arginine: step 4/5.</text>
</comment>
<sequence>MTDTVFIDGKWRKGAGAPFRSLDPCTGETVFEGPAASREDVAEAVGAARRAFRGWALRPVEERIAIMERYRDIILEKADDLARLISRETGKPFWETKTEAASVAGKVDISIRAWRERTGVKETASGPTRGMLRHKPHGVLAVLGPFNFPAHLPNGHIVPALIAGNALVFKPSELAPGPGAFIVRAMVEAGVPDGVVNLVQGPRETGEALVDDERIDGLLFTGGARAGLSFHRAFAGRPEKILALELGGNNPLIWWDTEDVEAAAWTVVQSSFLSAGQRCTCARRLIVPDDARGKRYVDALAALADRLVIGAPFDEPQPFMGPVITAKAAEALERAFDALVEQGAEAIRTLSVQDEGAAFVSPGILDVADAEAVPDEEHFGPMLQVWRVKDFDAAVERANATRYGLAAGLLSDDAKKWETFFALSRAGIVNWNRQTTGASSAAPFGGIGRSGNHRPSAYYAADYCAYPVASMEGEALLGMPEGQVGVR</sequence>
<accession>A0A239PUU8</accession>
<evidence type="ECO:0000259" key="6">
    <source>
        <dbReference type="Pfam" id="PF00171"/>
    </source>
</evidence>
<proteinExistence type="inferred from homology"/>
<dbReference type="InterPro" id="IPR016161">
    <property type="entry name" value="Ald_DH/histidinol_DH"/>
</dbReference>
<dbReference type="AlphaFoldDB" id="A0A239PUU8"/>
<dbReference type="PROSITE" id="PS00070">
    <property type="entry name" value="ALDEHYDE_DEHYDR_CYS"/>
    <property type="match status" value="1"/>
</dbReference>
<evidence type="ECO:0000256" key="1">
    <source>
        <dbReference type="ARBA" id="ARBA00022503"/>
    </source>
</evidence>
<feature type="active site" evidence="4">
    <location>
        <position position="279"/>
    </location>
</feature>
<dbReference type="Pfam" id="PF00171">
    <property type="entry name" value="Aldedh"/>
    <property type="match status" value="1"/>
</dbReference>
<dbReference type="EC" id="1.2.1.71" evidence="4"/>
<dbReference type="InterPro" id="IPR029510">
    <property type="entry name" value="Ald_DH_CS_GLU"/>
</dbReference>
<comment type="catalytic activity">
    <reaction evidence="4">
        <text>N-succinyl-L-glutamate 5-semialdehyde + NAD(+) + H2O = N-succinyl-L-glutamate + NADH + 2 H(+)</text>
        <dbReference type="Rhea" id="RHEA:10812"/>
        <dbReference type="ChEBI" id="CHEBI:15377"/>
        <dbReference type="ChEBI" id="CHEBI:15378"/>
        <dbReference type="ChEBI" id="CHEBI:57540"/>
        <dbReference type="ChEBI" id="CHEBI:57945"/>
        <dbReference type="ChEBI" id="CHEBI:58520"/>
        <dbReference type="ChEBI" id="CHEBI:58763"/>
        <dbReference type="EC" id="1.2.1.71"/>
    </reaction>
</comment>
<evidence type="ECO:0000256" key="2">
    <source>
        <dbReference type="ARBA" id="ARBA00023002"/>
    </source>
</evidence>
<dbReference type="GO" id="GO:0043824">
    <property type="term" value="F:succinylglutamate-semialdehyde dehydrogenase activity"/>
    <property type="evidence" value="ECO:0007669"/>
    <property type="project" value="UniProtKB-EC"/>
</dbReference>
<dbReference type="Gene3D" id="3.40.309.10">
    <property type="entry name" value="Aldehyde Dehydrogenase, Chain A, domain 2"/>
    <property type="match status" value="1"/>
</dbReference>
<dbReference type="UniPathway" id="UPA00185">
    <property type="reaction ID" value="UER00282"/>
</dbReference>
<dbReference type="Gene3D" id="3.40.605.10">
    <property type="entry name" value="Aldehyde Dehydrogenase, Chain A, domain 1"/>
    <property type="match status" value="1"/>
</dbReference>
<dbReference type="SUPFAM" id="SSF53720">
    <property type="entry name" value="ALDH-like"/>
    <property type="match status" value="1"/>
</dbReference>
<keyword evidence="2 4" id="KW-0560">Oxidoreductase</keyword>
<comment type="similarity">
    <text evidence="4">Belongs to the aldehyde dehydrogenase family. AstD subfamily.</text>
</comment>
<gene>
    <name evidence="4" type="primary">astD</name>
    <name evidence="7" type="ORF">SAMN06297382_1975</name>
</gene>
<evidence type="ECO:0000313" key="8">
    <source>
        <dbReference type="Proteomes" id="UP000198346"/>
    </source>
</evidence>
<dbReference type="RefSeq" id="WP_089412650.1">
    <property type="nucleotide sequence ID" value="NZ_FZQA01000004.1"/>
</dbReference>
<dbReference type="CDD" id="cd07095">
    <property type="entry name" value="ALDH_SGSD_AstD"/>
    <property type="match status" value="1"/>
</dbReference>
<evidence type="ECO:0000256" key="5">
    <source>
        <dbReference type="PROSITE-ProRule" id="PRU10007"/>
    </source>
</evidence>
<dbReference type="InterPro" id="IPR016160">
    <property type="entry name" value="Ald_DH_CS_CYS"/>
</dbReference>
<feature type="active site" evidence="4 5">
    <location>
        <position position="245"/>
    </location>
</feature>
<dbReference type="InterPro" id="IPR017649">
    <property type="entry name" value="SuccinylGlu_semiald_DH_AstD"/>
</dbReference>
<dbReference type="FunFam" id="3.40.605.10:FF:000010">
    <property type="entry name" value="N-succinylglutamate 5-semialdehyde dehydrogenase"/>
    <property type="match status" value="1"/>
</dbReference>
<feature type="binding site" evidence="4">
    <location>
        <begin position="222"/>
        <end position="227"/>
    </location>
    <ligand>
        <name>NAD(+)</name>
        <dbReference type="ChEBI" id="CHEBI:57540"/>
    </ligand>
</feature>
<organism evidence="7 8">
    <name type="scientific">Amphiplicatus metriothermophilus</name>
    <dbReference type="NCBI Taxonomy" id="1519374"/>
    <lineage>
        <taxon>Bacteria</taxon>
        <taxon>Pseudomonadati</taxon>
        <taxon>Pseudomonadota</taxon>
        <taxon>Alphaproteobacteria</taxon>
        <taxon>Parvularculales</taxon>
        <taxon>Parvularculaceae</taxon>
        <taxon>Amphiplicatus</taxon>
    </lineage>
</organism>
<protein>
    <recommendedName>
        <fullName evidence="4">N-succinylglutamate 5-semialdehyde dehydrogenase</fullName>
        <ecNumber evidence="4">1.2.1.71</ecNumber>
    </recommendedName>
    <alternativeName>
        <fullName evidence="4">Succinylglutamic semialdehyde dehydrogenase</fullName>
        <shortName evidence="4">SGSD</shortName>
    </alternativeName>
</protein>
<evidence type="ECO:0000256" key="3">
    <source>
        <dbReference type="ARBA" id="ARBA00023027"/>
    </source>
</evidence>
<dbReference type="GO" id="GO:0019544">
    <property type="term" value="P:L-arginine catabolic process to L-glutamate"/>
    <property type="evidence" value="ECO:0007669"/>
    <property type="project" value="UniProtKB-UniRule"/>
</dbReference>
<keyword evidence="1 4" id="KW-0056">Arginine metabolism</keyword>
<dbReference type="PROSITE" id="PS00687">
    <property type="entry name" value="ALDEHYDE_DEHYDR_GLU"/>
    <property type="match status" value="1"/>
</dbReference>
<dbReference type="InterPro" id="IPR016163">
    <property type="entry name" value="Ald_DH_C"/>
</dbReference>
<dbReference type="OrthoDB" id="9802947at2"/>
<dbReference type="EMBL" id="FZQA01000004">
    <property type="protein sequence ID" value="SNT74071.1"/>
    <property type="molecule type" value="Genomic_DNA"/>
</dbReference>
<comment type="function">
    <text evidence="4">Catalyzes the NAD-dependent reduction of succinylglutamate semialdehyde into succinylglutamate.</text>
</comment>
<dbReference type="InterPro" id="IPR016162">
    <property type="entry name" value="Ald_DH_N"/>
</dbReference>
<dbReference type="PANTHER" id="PTHR11699">
    <property type="entry name" value="ALDEHYDE DEHYDROGENASE-RELATED"/>
    <property type="match status" value="1"/>
</dbReference>
<keyword evidence="8" id="KW-1185">Reference proteome</keyword>
<dbReference type="HAMAP" id="MF_01174">
    <property type="entry name" value="Aldedh_AstD"/>
    <property type="match status" value="1"/>
</dbReference>
<evidence type="ECO:0000256" key="4">
    <source>
        <dbReference type="HAMAP-Rule" id="MF_01174"/>
    </source>
</evidence>
<name>A0A239PUU8_9PROT</name>
<dbReference type="GO" id="GO:0019545">
    <property type="term" value="P:L-arginine catabolic process to succinate"/>
    <property type="evidence" value="ECO:0007669"/>
    <property type="project" value="UniProtKB-UniRule"/>
</dbReference>
<feature type="domain" description="Aldehyde dehydrogenase" evidence="6">
    <location>
        <begin position="11"/>
        <end position="462"/>
    </location>
</feature>
<keyword evidence="3 4" id="KW-0520">NAD</keyword>
<dbReference type="InterPro" id="IPR015590">
    <property type="entry name" value="Aldehyde_DH_dom"/>
</dbReference>
<evidence type="ECO:0000313" key="7">
    <source>
        <dbReference type="EMBL" id="SNT74071.1"/>
    </source>
</evidence>
<dbReference type="NCBIfam" id="TIGR03240">
    <property type="entry name" value="arg_catab_astD"/>
    <property type="match status" value="1"/>
</dbReference>